<sequence length="1037" mass="122110">MTAFNSVDIPLRRSRRVIDRSSSQAVSVDDSINNSKYTEDRDHDDDEEESDNDDDEDVEDLNDDDYGKTSTPKKRKQFKTSGSQRKKKLKNNEFKSSKQPATFDELRQEFEDNYLFQALNDSEISILELSTDWVDQYKSNKNSALKDLINLILNSVGSFTQIEEHDVVNNESANETIGEIQTFFKRQKIHEFYLISKKPEFKHLKKNFINFISQIINISDENGILYNNIKFEEKDEKEEEEEEESNNNIVEDLLIWLSSLSVSSIRALRYISTLSLYTIETTLCKIIKKNNSSLELFKRQLNLESSKKSNKTIKARIIQINSNIEIFTNQSSILDNFIQDVLNTTFIHRFKDIDHLIRVESMQSLGEWIDLYPEFFYRVTYLKYLGWVLSDENSHVRIQVLKTLIKILKNNETITGLRQFLERFIERIIEIAKFDIDINVRLNSINLLIEINKIGFLEDDDIEKIISLIYNEDKKLQLPLINFLSNVEIDKTKDLIDPSKFKNLNGNLPFHIEKILKFISLIQLLKNSKFDDENPIIAISDLSKITKIGQLLFNLSRYSNDWEDLIKYFINDLSSIEISNLLEILNLETNERYILIQLIYGNILNLISNRDKNEDDLQIFIKNSLSIYNKVENNELNLSIFIEIFNNFSSKDFVNDMNIYNDLLDKILKFFKLNSINSLNLQFLKFFKNLKKNYQNSQIIDVLNELKIQFVKTLNNNGNNNNEEVHDLKHLNDDFIIKFLIIGQVYDINSILNDYPLIHKLLLGRDIDRNEESYIISIYKLILSSISWRLNNLLNSKDSYDIEKELKDIPNLILEFNDLIKSNKEIVSNKFKTDLSIIYIDLFTILTNFYNKDSSNISNLNRFKEIELNSFKIDNSIINNFLNLFLIKEFNYFKFIQQDINQELDRDDEENLIFLSQNDNEPLELTPSNKWIYEKDLILYVSKLINLYKLELIPLNFIDRLKLNSNKLGELYQSILETEELEIESENDEIVEDDIIDEVNNDQNNDNEINNDDNNNNNNDNEIEEDEDDIPDIQMED</sequence>
<dbReference type="InterPro" id="IPR016024">
    <property type="entry name" value="ARM-type_fold"/>
</dbReference>
<dbReference type="InterPro" id="IPR013721">
    <property type="entry name" value="STAG"/>
</dbReference>
<accession>A0A9P8TDT9</accession>
<dbReference type="PANTHER" id="PTHR11199:SF0">
    <property type="entry name" value="LD34181P-RELATED"/>
    <property type="match status" value="1"/>
</dbReference>
<dbReference type="OrthoDB" id="498590at2759"/>
<dbReference type="Pfam" id="PF21581">
    <property type="entry name" value="SCD"/>
    <property type="match status" value="1"/>
</dbReference>
<evidence type="ECO:0000313" key="4">
    <source>
        <dbReference type="Proteomes" id="UP000769528"/>
    </source>
</evidence>
<dbReference type="SUPFAM" id="SSF48371">
    <property type="entry name" value="ARM repeat"/>
    <property type="match status" value="1"/>
</dbReference>
<protein>
    <recommendedName>
        <fullName evidence="2">SCD domain-containing protein</fullName>
    </recommendedName>
</protein>
<dbReference type="GO" id="GO:0008278">
    <property type="term" value="C:cohesin complex"/>
    <property type="evidence" value="ECO:0007669"/>
    <property type="project" value="TreeGrafter"/>
</dbReference>
<dbReference type="InterPro" id="IPR020839">
    <property type="entry name" value="SCD"/>
</dbReference>
<feature type="compositionally biased region" description="Low complexity" evidence="1">
    <location>
        <begin position="1001"/>
        <end position="1020"/>
    </location>
</feature>
<feature type="compositionally biased region" description="Acidic residues" evidence="1">
    <location>
        <begin position="1021"/>
        <end position="1037"/>
    </location>
</feature>
<feature type="compositionally biased region" description="Acidic residues" evidence="1">
    <location>
        <begin position="42"/>
        <end position="64"/>
    </location>
</feature>
<evidence type="ECO:0000256" key="1">
    <source>
        <dbReference type="SAM" id="MobiDB-lite"/>
    </source>
</evidence>
<reference evidence="3" key="2">
    <citation type="submission" date="2021-01" db="EMBL/GenBank/DDBJ databases">
        <authorList>
            <person name="Schikora-Tamarit M.A."/>
        </authorList>
    </citation>
    <scope>NUCLEOTIDE SEQUENCE</scope>
    <source>
        <strain evidence="3">CBS6341</strain>
    </source>
</reference>
<dbReference type="AlphaFoldDB" id="A0A9P8TDT9"/>
<dbReference type="PANTHER" id="PTHR11199">
    <property type="entry name" value="STROMAL ANTIGEN"/>
    <property type="match status" value="1"/>
</dbReference>
<dbReference type="GO" id="GO:0005634">
    <property type="term" value="C:nucleus"/>
    <property type="evidence" value="ECO:0007669"/>
    <property type="project" value="TreeGrafter"/>
</dbReference>
<dbReference type="GO" id="GO:0007062">
    <property type="term" value="P:sister chromatid cohesion"/>
    <property type="evidence" value="ECO:0007669"/>
    <property type="project" value="UniProtKB-ARBA"/>
</dbReference>
<keyword evidence="4" id="KW-1185">Reference proteome</keyword>
<dbReference type="EMBL" id="JAEUBF010000694">
    <property type="protein sequence ID" value="KAH3675858.1"/>
    <property type="molecule type" value="Genomic_DNA"/>
</dbReference>
<dbReference type="InterPro" id="IPR039662">
    <property type="entry name" value="Cohesin_Scc3/SA"/>
</dbReference>
<evidence type="ECO:0000313" key="3">
    <source>
        <dbReference type="EMBL" id="KAH3675858.1"/>
    </source>
</evidence>
<feature type="compositionally biased region" description="Basic residues" evidence="1">
    <location>
        <begin position="71"/>
        <end position="89"/>
    </location>
</feature>
<dbReference type="Proteomes" id="UP000769528">
    <property type="component" value="Unassembled WGS sequence"/>
</dbReference>
<feature type="compositionally biased region" description="Polar residues" evidence="1">
    <location>
        <begin position="24"/>
        <end position="36"/>
    </location>
</feature>
<evidence type="ECO:0000259" key="2">
    <source>
        <dbReference type="PROSITE" id="PS51425"/>
    </source>
</evidence>
<name>A0A9P8TDT9_9ASCO</name>
<feature type="domain" description="SCD" evidence="2">
    <location>
        <begin position="346"/>
        <end position="431"/>
    </location>
</feature>
<feature type="region of interest" description="Disordered" evidence="1">
    <location>
        <begin position="997"/>
        <end position="1037"/>
    </location>
</feature>
<dbReference type="Gene3D" id="1.25.10.10">
    <property type="entry name" value="Leucine-rich Repeat Variant"/>
    <property type="match status" value="1"/>
</dbReference>
<gene>
    <name evidence="3" type="ORF">WICMUC_002428</name>
</gene>
<dbReference type="GO" id="GO:0003682">
    <property type="term" value="F:chromatin binding"/>
    <property type="evidence" value="ECO:0007669"/>
    <property type="project" value="TreeGrafter"/>
</dbReference>
<proteinExistence type="predicted"/>
<dbReference type="InterPro" id="IPR011989">
    <property type="entry name" value="ARM-like"/>
</dbReference>
<dbReference type="PROSITE" id="PS51425">
    <property type="entry name" value="SCD"/>
    <property type="match status" value="1"/>
</dbReference>
<comment type="caution">
    <text evidence="3">The sequence shown here is derived from an EMBL/GenBank/DDBJ whole genome shotgun (WGS) entry which is preliminary data.</text>
</comment>
<organism evidence="3 4">
    <name type="scientific">Wickerhamomyces mucosus</name>
    <dbReference type="NCBI Taxonomy" id="1378264"/>
    <lineage>
        <taxon>Eukaryota</taxon>
        <taxon>Fungi</taxon>
        <taxon>Dikarya</taxon>
        <taxon>Ascomycota</taxon>
        <taxon>Saccharomycotina</taxon>
        <taxon>Saccharomycetes</taxon>
        <taxon>Phaffomycetales</taxon>
        <taxon>Wickerhamomycetaceae</taxon>
        <taxon>Wickerhamomyces</taxon>
    </lineage>
</organism>
<feature type="region of interest" description="Disordered" evidence="1">
    <location>
        <begin position="1"/>
        <end position="100"/>
    </location>
</feature>
<dbReference type="GO" id="GO:0000785">
    <property type="term" value="C:chromatin"/>
    <property type="evidence" value="ECO:0007669"/>
    <property type="project" value="TreeGrafter"/>
</dbReference>
<dbReference type="Pfam" id="PF08514">
    <property type="entry name" value="STAG"/>
    <property type="match status" value="1"/>
</dbReference>
<reference evidence="3" key="1">
    <citation type="journal article" date="2021" name="Open Biol.">
        <title>Shared evolutionary footprints suggest mitochondrial oxidative damage underlies multiple complex I losses in fungi.</title>
        <authorList>
            <person name="Schikora-Tamarit M.A."/>
            <person name="Marcet-Houben M."/>
            <person name="Nosek J."/>
            <person name="Gabaldon T."/>
        </authorList>
    </citation>
    <scope>NUCLEOTIDE SEQUENCE</scope>
    <source>
        <strain evidence="3">CBS6341</strain>
    </source>
</reference>